<evidence type="ECO:0000256" key="4">
    <source>
        <dbReference type="ARBA" id="ARBA00022801"/>
    </source>
</evidence>
<evidence type="ECO:0000313" key="9">
    <source>
        <dbReference type="Proteomes" id="UP000625210"/>
    </source>
</evidence>
<comment type="similarity">
    <text evidence="2">Belongs to the peptidase M20A family.</text>
</comment>
<feature type="region of interest" description="Disordered" evidence="6">
    <location>
        <begin position="1"/>
        <end position="22"/>
    </location>
</feature>
<dbReference type="GO" id="GO:0016787">
    <property type="term" value="F:hydrolase activity"/>
    <property type="evidence" value="ECO:0007669"/>
    <property type="project" value="UniProtKB-KW"/>
</dbReference>
<dbReference type="InterPro" id="IPR036264">
    <property type="entry name" value="Bact_exopeptidase_dim_dom"/>
</dbReference>
<feature type="domain" description="Peptidase M20 dimerisation" evidence="7">
    <location>
        <begin position="15"/>
        <end position="71"/>
    </location>
</feature>
<dbReference type="Pfam" id="PF07687">
    <property type="entry name" value="M20_dimer"/>
    <property type="match status" value="1"/>
</dbReference>
<evidence type="ECO:0000313" key="8">
    <source>
        <dbReference type="EMBL" id="GGE29329.1"/>
    </source>
</evidence>
<keyword evidence="9" id="KW-1185">Reference proteome</keyword>
<comment type="caution">
    <text evidence="8">The sequence shown here is derived from an EMBL/GenBank/DDBJ whole genome shotgun (WGS) entry which is preliminary data.</text>
</comment>
<dbReference type="EMBL" id="BMHQ01000021">
    <property type="protein sequence ID" value="GGE29329.1"/>
    <property type="molecule type" value="Genomic_DNA"/>
</dbReference>
<evidence type="ECO:0000256" key="5">
    <source>
        <dbReference type="ARBA" id="ARBA00022833"/>
    </source>
</evidence>
<dbReference type="InterPro" id="IPR011650">
    <property type="entry name" value="Peptidase_M20_dimer"/>
</dbReference>
<reference evidence="8" key="2">
    <citation type="submission" date="2020-09" db="EMBL/GenBank/DDBJ databases">
        <authorList>
            <person name="Sun Q."/>
            <person name="Zhou Y."/>
        </authorList>
    </citation>
    <scope>NUCLEOTIDE SEQUENCE</scope>
    <source>
        <strain evidence="8">CGMCC 1.15179</strain>
    </source>
</reference>
<comment type="cofactor">
    <cofactor evidence="1">
        <name>Zn(2+)</name>
        <dbReference type="ChEBI" id="CHEBI:29105"/>
    </cofactor>
</comment>
<evidence type="ECO:0000256" key="6">
    <source>
        <dbReference type="SAM" id="MobiDB-lite"/>
    </source>
</evidence>
<evidence type="ECO:0000256" key="3">
    <source>
        <dbReference type="ARBA" id="ARBA00022723"/>
    </source>
</evidence>
<keyword evidence="3" id="KW-0479">Metal-binding</keyword>
<organism evidence="8 9">
    <name type="scientific">Marinithermofilum abyssi</name>
    <dbReference type="NCBI Taxonomy" id="1571185"/>
    <lineage>
        <taxon>Bacteria</taxon>
        <taxon>Bacillati</taxon>
        <taxon>Bacillota</taxon>
        <taxon>Bacilli</taxon>
        <taxon>Bacillales</taxon>
        <taxon>Thermoactinomycetaceae</taxon>
        <taxon>Marinithermofilum</taxon>
    </lineage>
</organism>
<accession>A0A8J2VKE4</accession>
<keyword evidence="4" id="KW-0378">Hydrolase</keyword>
<dbReference type="Pfam" id="PF01546">
    <property type="entry name" value="Peptidase_M20"/>
    <property type="match status" value="1"/>
</dbReference>
<dbReference type="Proteomes" id="UP000625210">
    <property type="component" value="Unassembled WGS sequence"/>
</dbReference>
<dbReference type="Gene3D" id="3.30.70.360">
    <property type="match status" value="1"/>
</dbReference>
<reference evidence="8" key="1">
    <citation type="journal article" date="2014" name="Int. J. Syst. Evol. Microbiol.">
        <title>Complete genome sequence of Corynebacterium casei LMG S-19264T (=DSM 44701T), isolated from a smear-ripened cheese.</title>
        <authorList>
            <consortium name="US DOE Joint Genome Institute (JGI-PGF)"/>
            <person name="Walter F."/>
            <person name="Albersmeier A."/>
            <person name="Kalinowski J."/>
            <person name="Ruckert C."/>
        </authorList>
    </citation>
    <scope>NUCLEOTIDE SEQUENCE</scope>
    <source>
        <strain evidence="8">CGMCC 1.15179</strain>
    </source>
</reference>
<dbReference type="SUPFAM" id="SSF55031">
    <property type="entry name" value="Bacterial exopeptidase dimerisation domain"/>
    <property type="match status" value="1"/>
</dbReference>
<dbReference type="GO" id="GO:0046872">
    <property type="term" value="F:metal ion binding"/>
    <property type="evidence" value="ECO:0007669"/>
    <property type="project" value="UniProtKB-KW"/>
</dbReference>
<protein>
    <recommendedName>
        <fullName evidence="7">Peptidase M20 dimerisation domain-containing protein</fullName>
    </recommendedName>
</protein>
<keyword evidence="5" id="KW-0862">Zinc</keyword>
<proteinExistence type="inferred from homology"/>
<dbReference type="InterPro" id="IPR050072">
    <property type="entry name" value="Peptidase_M20A"/>
</dbReference>
<evidence type="ECO:0000256" key="1">
    <source>
        <dbReference type="ARBA" id="ARBA00001947"/>
    </source>
</evidence>
<dbReference type="InterPro" id="IPR002933">
    <property type="entry name" value="Peptidase_M20"/>
</dbReference>
<evidence type="ECO:0000259" key="7">
    <source>
        <dbReference type="Pfam" id="PF07687"/>
    </source>
</evidence>
<dbReference type="SUPFAM" id="SSF53187">
    <property type="entry name" value="Zn-dependent exopeptidases"/>
    <property type="match status" value="1"/>
</dbReference>
<dbReference type="PANTHER" id="PTHR43808">
    <property type="entry name" value="ACETYLORNITHINE DEACETYLASE"/>
    <property type="match status" value="1"/>
</dbReference>
<feature type="compositionally biased region" description="Basic and acidic residues" evidence="6">
    <location>
        <begin position="1"/>
        <end position="11"/>
    </location>
</feature>
<sequence length="179" mass="20151">MEKSRVGERIKQSSNTDGPSALALTRIDGGIQTNVIPDRCRLEVDIRTVPPQEHAALTREVESCLSEAARENNGFRFEVRTLLDRPSIRTSEVDQLIRLALELKGEQEPRVHGVFYYTDGSVLNSDSHIPTLIYGPGNEALAHQPDEWVDIETYLRSITFYRELAIRYLCVEPDSPAGL</sequence>
<dbReference type="AlphaFoldDB" id="A0A8J2VKE4"/>
<dbReference type="Gene3D" id="3.40.630.10">
    <property type="entry name" value="Zn peptidases"/>
    <property type="match status" value="1"/>
</dbReference>
<name>A0A8J2VKE4_9BACL</name>
<evidence type="ECO:0000256" key="2">
    <source>
        <dbReference type="ARBA" id="ARBA00006247"/>
    </source>
</evidence>
<gene>
    <name evidence="8" type="ORF">GCM10011571_34320</name>
</gene>
<dbReference type="PANTHER" id="PTHR43808:SF8">
    <property type="entry name" value="PEPTIDASE M20 DIMERISATION DOMAIN-CONTAINING PROTEIN"/>
    <property type="match status" value="1"/>
</dbReference>